<evidence type="ECO:0000259" key="6">
    <source>
        <dbReference type="PROSITE" id="PS50949"/>
    </source>
</evidence>
<evidence type="ECO:0000256" key="2">
    <source>
        <dbReference type="ARBA" id="ARBA00022898"/>
    </source>
</evidence>
<reference evidence="7" key="1">
    <citation type="submission" date="2020-02" db="EMBL/GenBank/DDBJ databases">
        <authorList>
            <person name="Meier V. D."/>
        </authorList>
    </citation>
    <scope>NUCLEOTIDE SEQUENCE</scope>
    <source>
        <strain evidence="7">AVDCRST_MAG30</strain>
    </source>
</reference>
<organism evidence="7">
    <name type="scientific">uncultured Solirubrobacteraceae bacterium</name>
    <dbReference type="NCBI Taxonomy" id="1162706"/>
    <lineage>
        <taxon>Bacteria</taxon>
        <taxon>Bacillati</taxon>
        <taxon>Actinomycetota</taxon>
        <taxon>Thermoleophilia</taxon>
        <taxon>Solirubrobacterales</taxon>
        <taxon>Solirubrobacteraceae</taxon>
        <taxon>environmental samples</taxon>
    </lineage>
</organism>
<dbReference type="CDD" id="cd07377">
    <property type="entry name" value="WHTH_GntR"/>
    <property type="match status" value="1"/>
</dbReference>
<dbReference type="InterPro" id="IPR036388">
    <property type="entry name" value="WH-like_DNA-bd_sf"/>
</dbReference>
<dbReference type="GO" id="GO:0004069">
    <property type="term" value="F:L-aspartate:2-oxoglutarate aminotransferase activity"/>
    <property type="evidence" value="ECO:0007669"/>
    <property type="project" value="UniProtKB-EC"/>
</dbReference>
<sequence>MAADLRATVVASAPGVRLPSVRELMARHQAGPQTVQQAVARLAAEGLVDPRPGRGTFVAAPAADPAPAAAPDLDWQALALGEGAADASALHTQMRLPPPGAIALSSGYPDESLQPTGLLAAALARAARRPGAWARVPTEGLDRLRAWFALEAGGRFRAHDVVVTPGAQAALSTVMRVLAGPGMPVLMESPTFLGTIAAARMAGGRVVPVPVDRGGVRTDLLEAAFRATGAKVFVCQPLYANPHGASLARDRREELLRIVREAGAFLVEDDYARDLALDDDSPPPLASEDRDGHVVYIRSLTKAAAPGLRVGAIAARGAAGARIRAARVVDDFIVAGPLQEAALDLVSSPAWQRHRRTTAAALTERRDLLVAALRRHVPGASVDLVPRGGFSLWVRLPDGLDDVAIAAAAEREGVIVSPGRPWFPAEAPGPFLRLTFAAAPPDELDRGARILGAVVARHA</sequence>
<evidence type="ECO:0000313" key="7">
    <source>
        <dbReference type="EMBL" id="CAA9494831.1"/>
    </source>
</evidence>
<comment type="similarity">
    <text evidence="1">In the C-terminal section; belongs to the class-I pyridoxal-phosphate-dependent aminotransferase family.</text>
</comment>
<dbReference type="Gene3D" id="1.10.10.10">
    <property type="entry name" value="Winged helix-like DNA-binding domain superfamily/Winged helix DNA-binding domain"/>
    <property type="match status" value="1"/>
</dbReference>
<keyword evidence="3" id="KW-0805">Transcription regulation</keyword>
<keyword evidence="2" id="KW-0663">Pyridoxal phosphate</keyword>
<proteinExistence type="inferred from homology"/>
<name>A0A6J4SKM7_9ACTN</name>
<dbReference type="Gene3D" id="3.40.640.10">
    <property type="entry name" value="Type I PLP-dependent aspartate aminotransferase-like (Major domain)"/>
    <property type="match status" value="1"/>
</dbReference>
<dbReference type="GO" id="GO:0030170">
    <property type="term" value="F:pyridoxal phosphate binding"/>
    <property type="evidence" value="ECO:0007669"/>
    <property type="project" value="InterPro"/>
</dbReference>
<evidence type="ECO:0000256" key="4">
    <source>
        <dbReference type="ARBA" id="ARBA00023125"/>
    </source>
</evidence>
<dbReference type="PANTHER" id="PTHR46577">
    <property type="entry name" value="HTH-TYPE TRANSCRIPTIONAL REGULATORY PROTEIN GABR"/>
    <property type="match status" value="1"/>
</dbReference>
<dbReference type="EC" id="2.6.1.1" evidence="7"/>
<dbReference type="InterPro" id="IPR036390">
    <property type="entry name" value="WH_DNA-bd_sf"/>
</dbReference>
<dbReference type="InterPro" id="IPR015421">
    <property type="entry name" value="PyrdxlP-dep_Trfase_major"/>
</dbReference>
<dbReference type="AlphaFoldDB" id="A0A6J4SKM7"/>
<dbReference type="GO" id="GO:0003677">
    <property type="term" value="F:DNA binding"/>
    <property type="evidence" value="ECO:0007669"/>
    <property type="project" value="UniProtKB-KW"/>
</dbReference>
<dbReference type="CDD" id="cd00609">
    <property type="entry name" value="AAT_like"/>
    <property type="match status" value="1"/>
</dbReference>
<protein>
    <submittedName>
        <fullName evidence="7">Transcriptional regulator, GntR family domain / Aspartate aminotransferase</fullName>
        <ecNumber evidence="7">2.6.1.1</ecNumber>
    </submittedName>
</protein>
<keyword evidence="4" id="KW-0238">DNA-binding</keyword>
<dbReference type="EMBL" id="CADCVS010000217">
    <property type="protein sequence ID" value="CAA9494831.1"/>
    <property type="molecule type" value="Genomic_DNA"/>
</dbReference>
<accession>A0A6J4SKM7</accession>
<evidence type="ECO:0000256" key="1">
    <source>
        <dbReference type="ARBA" id="ARBA00005384"/>
    </source>
</evidence>
<dbReference type="PANTHER" id="PTHR46577:SF1">
    <property type="entry name" value="HTH-TYPE TRANSCRIPTIONAL REGULATORY PROTEIN GABR"/>
    <property type="match status" value="1"/>
</dbReference>
<dbReference type="Pfam" id="PF00155">
    <property type="entry name" value="Aminotran_1_2"/>
    <property type="match status" value="1"/>
</dbReference>
<feature type="domain" description="HTH gntR-type" evidence="6">
    <location>
        <begin position="1"/>
        <end position="61"/>
    </location>
</feature>
<gene>
    <name evidence="7" type="ORF">AVDCRST_MAG30-1594</name>
</gene>
<evidence type="ECO:0000256" key="3">
    <source>
        <dbReference type="ARBA" id="ARBA00023015"/>
    </source>
</evidence>
<dbReference type="Pfam" id="PF00392">
    <property type="entry name" value="GntR"/>
    <property type="match status" value="1"/>
</dbReference>
<dbReference type="SUPFAM" id="SSF53383">
    <property type="entry name" value="PLP-dependent transferases"/>
    <property type="match status" value="1"/>
</dbReference>
<dbReference type="PROSITE" id="PS50949">
    <property type="entry name" value="HTH_GNTR"/>
    <property type="match status" value="1"/>
</dbReference>
<dbReference type="Gene3D" id="3.90.1150.10">
    <property type="entry name" value="Aspartate Aminotransferase, domain 1"/>
    <property type="match status" value="1"/>
</dbReference>
<dbReference type="InterPro" id="IPR004839">
    <property type="entry name" value="Aminotransferase_I/II_large"/>
</dbReference>
<keyword evidence="7" id="KW-0808">Transferase</keyword>
<keyword evidence="7" id="KW-0032">Aminotransferase</keyword>
<dbReference type="InterPro" id="IPR015422">
    <property type="entry name" value="PyrdxlP-dep_Trfase_small"/>
</dbReference>
<dbReference type="GO" id="GO:0003700">
    <property type="term" value="F:DNA-binding transcription factor activity"/>
    <property type="evidence" value="ECO:0007669"/>
    <property type="project" value="InterPro"/>
</dbReference>
<dbReference type="InterPro" id="IPR015424">
    <property type="entry name" value="PyrdxlP-dep_Trfase"/>
</dbReference>
<keyword evidence="5" id="KW-0804">Transcription</keyword>
<dbReference type="SMART" id="SM00345">
    <property type="entry name" value="HTH_GNTR"/>
    <property type="match status" value="1"/>
</dbReference>
<evidence type="ECO:0000256" key="5">
    <source>
        <dbReference type="ARBA" id="ARBA00023163"/>
    </source>
</evidence>
<dbReference type="InterPro" id="IPR051446">
    <property type="entry name" value="HTH_trans_reg/aminotransferase"/>
</dbReference>
<dbReference type="InterPro" id="IPR000524">
    <property type="entry name" value="Tscrpt_reg_HTH_GntR"/>
</dbReference>
<dbReference type="SUPFAM" id="SSF46785">
    <property type="entry name" value="Winged helix' DNA-binding domain"/>
    <property type="match status" value="1"/>
</dbReference>